<keyword evidence="5 7" id="KW-1133">Transmembrane helix</keyword>
<gene>
    <name evidence="9" type="ORF">CEPID_07750</name>
</gene>
<dbReference type="InterPro" id="IPR051125">
    <property type="entry name" value="ABC-4/HrtB_transporter"/>
</dbReference>
<keyword evidence="2" id="KW-0813">Transport</keyword>
<organism evidence="9 10">
    <name type="scientific">Corynebacterium epidermidicanis</name>
    <dbReference type="NCBI Taxonomy" id="1050174"/>
    <lineage>
        <taxon>Bacteria</taxon>
        <taxon>Bacillati</taxon>
        <taxon>Actinomycetota</taxon>
        <taxon>Actinomycetes</taxon>
        <taxon>Mycobacteriales</taxon>
        <taxon>Corynebacteriaceae</taxon>
        <taxon>Corynebacterium</taxon>
    </lineage>
</organism>
<feature type="transmembrane region" description="Helical" evidence="7">
    <location>
        <begin position="12"/>
        <end position="35"/>
    </location>
</feature>
<evidence type="ECO:0000313" key="9">
    <source>
        <dbReference type="EMBL" id="AKK03400.1"/>
    </source>
</evidence>
<dbReference type="RefSeq" id="WP_047240442.1">
    <property type="nucleotide sequence ID" value="NZ_CP011541.1"/>
</dbReference>
<feature type="transmembrane region" description="Helical" evidence="7">
    <location>
        <begin position="206"/>
        <end position="225"/>
    </location>
</feature>
<feature type="transmembrane region" description="Helical" evidence="7">
    <location>
        <begin position="290"/>
        <end position="308"/>
    </location>
</feature>
<dbReference type="PANTHER" id="PTHR43738:SF1">
    <property type="entry name" value="HEMIN TRANSPORT SYSTEM PERMEASE PROTEIN HRTB-RELATED"/>
    <property type="match status" value="1"/>
</dbReference>
<evidence type="ECO:0000256" key="2">
    <source>
        <dbReference type="ARBA" id="ARBA00022448"/>
    </source>
</evidence>
<dbReference type="InterPro" id="IPR003838">
    <property type="entry name" value="ABC3_permease_C"/>
</dbReference>
<dbReference type="Pfam" id="PF02687">
    <property type="entry name" value="FtsX"/>
    <property type="match status" value="1"/>
</dbReference>
<sequence length="323" mass="33516">MFQAFKELRTALGRTLLITGTVAMIAVLVSFLTALTGGLAHQSISELDRLAERTGGLSHTQLVLSDNGTTNLAASTLTEQQVRDLGGDALYTARTKVGSTPAMVVSNPEVPRGSALVSDKLAGENTVTLGSAQLNVTATMGDVWLDHQPIVEANPADISPVTGGPSAVLLPSETNFTAKDTQVLTGKDIYKVSASYTGENMSLSTMTYLLFVISALVVGAFFAVWTMQRLRGVAITAALGGARKVIVADALTQAIFLLLLGVTVGVAVTVGFSQVLGDAMPIIISPSTTIFPGLLIIAFGLVGAAFSLRPVLTIDPRSALSVA</sequence>
<dbReference type="Proteomes" id="UP000035368">
    <property type="component" value="Chromosome"/>
</dbReference>
<dbReference type="STRING" id="1050174.CEPID_07750"/>
<evidence type="ECO:0000256" key="5">
    <source>
        <dbReference type="ARBA" id="ARBA00022989"/>
    </source>
</evidence>
<reference evidence="9 10" key="1">
    <citation type="submission" date="2015-05" db="EMBL/GenBank/DDBJ databases">
        <title>Complete genome sequence of Corynebacterium epidermidicanis DSM 45586, isolated from the skin of a dog suffering from pruritus.</title>
        <authorList>
            <person name="Ruckert C."/>
            <person name="Albersmeier A."/>
            <person name="Winkler A."/>
            <person name="Tauch A."/>
        </authorList>
    </citation>
    <scope>NUCLEOTIDE SEQUENCE [LARGE SCALE GENOMIC DNA]</scope>
    <source>
        <strain evidence="9 10">DSM 45586</strain>
    </source>
</reference>
<evidence type="ECO:0000256" key="4">
    <source>
        <dbReference type="ARBA" id="ARBA00022692"/>
    </source>
</evidence>
<protein>
    <submittedName>
        <fullName evidence="9">FtsX-like permease family</fullName>
    </submittedName>
</protein>
<dbReference type="EMBL" id="CP011541">
    <property type="protein sequence ID" value="AKK03400.1"/>
    <property type="molecule type" value="Genomic_DNA"/>
</dbReference>
<dbReference type="OrthoDB" id="5242186at2"/>
<evidence type="ECO:0000256" key="1">
    <source>
        <dbReference type="ARBA" id="ARBA00004651"/>
    </source>
</evidence>
<keyword evidence="6 7" id="KW-0472">Membrane</keyword>
<evidence type="ECO:0000256" key="3">
    <source>
        <dbReference type="ARBA" id="ARBA00022475"/>
    </source>
</evidence>
<keyword evidence="3" id="KW-1003">Cell membrane</keyword>
<evidence type="ECO:0000256" key="7">
    <source>
        <dbReference type="SAM" id="Phobius"/>
    </source>
</evidence>
<feature type="domain" description="ABC3 transporter permease C-terminal" evidence="8">
    <location>
        <begin position="206"/>
        <end position="316"/>
    </location>
</feature>
<proteinExistence type="predicted"/>
<keyword evidence="10" id="KW-1185">Reference proteome</keyword>
<feature type="transmembrane region" description="Helical" evidence="7">
    <location>
        <begin position="246"/>
        <end position="270"/>
    </location>
</feature>
<dbReference type="PANTHER" id="PTHR43738">
    <property type="entry name" value="ABC TRANSPORTER, MEMBRANE PROTEIN"/>
    <property type="match status" value="1"/>
</dbReference>
<accession>A0A0G3GS53</accession>
<dbReference type="KEGG" id="cei:CEPID_07750"/>
<evidence type="ECO:0000313" key="10">
    <source>
        <dbReference type="Proteomes" id="UP000035368"/>
    </source>
</evidence>
<dbReference type="AlphaFoldDB" id="A0A0G3GS53"/>
<dbReference type="GO" id="GO:0005886">
    <property type="term" value="C:plasma membrane"/>
    <property type="evidence" value="ECO:0007669"/>
    <property type="project" value="UniProtKB-SubCell"/>
</dbReference>
<comment type="subcellular location">
    <subcellularLocation>
        <location evidence="1">Cell membrane</location>
        <topology evidence="1">Multi-pass membrane protein</topology>
    </subcellularLocation>
</comment>
<name>A0A0G3GS53_9CORY</name>
<evidence type="ECO:0000256" key="6">
    <source>
        <dbReference type="ARBA" id="ARBA00023136"/>
    </source>
</evidence>
<dbReference type="PATRIC" id="fig|1050174.4.peg.1559"/>
<keyword evidence="4 7" id="KW-0812">Transmembrane</keyword>
<evidence type="ECO:0000259" key="8">
    <source>
        <dbReference type="Pfam" id="PF02687"/>
    </source>
</evidence>